<comment type="caution">
    <text evidence="3">The sequence shown here is derived from an EMBL/GenBank/DDBJ whole genome shotgun (WGS) entry which is preliminary data.</text>
</comment>
<evidence type="ECO:0000313" key="4">
    <source>
        <dbReference type="Proteomes" id="UP001178507"/>
    </source>
</evidence>
<accession>A0AA36JNZ5</accession>
<feature type="compositionally biased region" description="Basic and acidic residues" evidence="1">
    <location>
        <begin position="502"/>
        <end position="525"/>
    </location>
</feature>
<evidence type="ECO:0000256" key="1">
    <source>
        <dbReference type="SAM" id="MobiDB-lite"/>
    </source>
</evidence>
<dbReference type="InterPro" id="IPR050600">
    <property type="entry name" value="SETD3_SETD6_MTase"/>
</dbReference>
<dbReference type="Pfam" id="PF00856">
    <property type="entry name" value="SET"/>
    <property type="match status" value="1"/>
</dbReference>
<organism evidence="3 4">
    <name type="scientific">Effrenium voratum</name>
    <dbReference type="NCBI Taxonomy" id="2562239"/>
    <lineage>
        <taxon>Eukaryota</taxon>
        <taxon>Sar</taxon>
        <taxon>Alveolata</taxon>
        <taxon>Dinophyceae</taxon>
        <taxon>Suessiales</taxon>
        <taxon>Symbiodiniaceae</taxon>
        <taxon>Effrenium</taxon>
    </lineage>
</organism>
<dbReference type="Proteomes" id="UP001178507">
    <property type="component" value="Unassembled WGS sequence"/>
</dbReference>
<reference evidence="3" key="1">
    <citation type="submission" date="2023-08" db="EMBL/GenBank/DDBJ databases">
        <authorList>
            <person name="Chen Y."/>
            <person name="Shah S."/>
            <person name="Dougan E. K."/>
            <person name="Thang M."/>
            <person name="Chan C."/>
        </authorList>
    </citation>
    <scope>NUCLEOTIDE SEQUENCE</scope>
</reference>
<name>A0AA36JNZ5_9DINO</name>
<proteinExistence type="predicted"/>
<dbReference type="SMART" id="SM00317">
    <property type="entry name" value="SET"/>
    <property type="match status" value="1"/>
</dbReference>
<dbReference type="CDD" id="cd10527">
    <property type="entry name" value="SET_LSMT"/>
    <property type="match status" value="1"/>
</dbReference>
<dbReference type="GO" id="GO:0016279">
    <property type="term" value="F:protein-lysine N-methyltransferase activity"/>
    <property type="evidence" value="ECO:0007669"/>
    <property type="project" value="TreeGrafter"/>
</dbReference>
<dbReference type="Gene3D" id="3.90.1410.10">
    <property type="entry name" value="set domain protein methyltransferase, domain 1"/>
    <property type="match status" value="1"/>
</dbReference>
<feature type="compositionally biased region" description="Basic and acidic residues" evidence="1">
    <location>
        <begin position="470"/>
        <end position="492"/>
    </location>
</feature>
<feature type="domain" description="SET" evidence="2">
    <location>
        <begin position="51"/>
        <end position="262"/>
    </location>
</feature>
<feature type="region of interest" description="Disordered" evidence="1">
    <location>
        <begin position="455"/>
        <end position="551"/>
    </location>
</feature>
<dbReference type="EMBL" id="CAUJNA010003727">
    <property type="protein sequence ID" value="CAJ1408571.1"/>
    <property type="molecule type" value="Genomic_DNA"/>
</dbReference>
<dbReference type="PANTHER" id="PTHR13271:SF151">
    <property type="entry name" value="SET DOMAIN-CONTAINING PROTEIN 4"/>
    <property type="match status" value="1"/>
</dbReference>
<dbReference type="PROSITE" id="PS50280">
    <property type="entry name" value="SET"/>
    <property type="match status" value="1"/>
</dbReference>
<gene>
    <name evidence="3" type="ORF">EVOR1521_LOCUS29944</name>
</gene>
<protein>
    <recommendedName>
        <fullName evidence="2">SET domain-containing protein</fullName>
    </recommendedName>
</protein>
<dbReference type="AlphaFoldDB" id="A0AA36JNZ5"/>
<evidence type="ECO:0000259" key="2">
    <source>
        <dbReference type="PROSITE" id="PS50280"/>
    </source>
</evidence>
<dbReference type="PANTHER" id="PTHR13271">
    <property type="entry name" value="UNCHARACTERIZED PUTATIVE METHYLTRANSFERASE"/>
    <property type="match status" value="1"/>
</dbReference>
<feature type="compositionally biased region" description="Acidic residues" evidence="1">
    <location>
        <begin position="460"/>
        <end position="469"/>
    </location>
</feature>
<dbReference type="InterPro" id="IPR001214">
    <property type="entry name" value="SET_dom"/>
</dbReference>
<keyword evidence="4" id="KW-1185">Reference proteome</keyword>
<dbReference type="InterPro" id="IPR046341">
    <property type="entry name" value="SET_dom_sf"/>
</dbReference>
<evidence type="ECO:0000313" key="3">
    <source>
        <dbReference type="EMBL" id="CAJ1408571.1"/>
    </source>
</evidence>
<sequence>MGAKFSKKETKLARRAAAEAQAALEAAEERDQENFLELVSWLQARGAYINEAVGLARSPSAGRFLRAKREVRNGELLLEIPTACCFSVTPGAYEKLFDAKLCAALEAGGIRKEMAELALALAVERRQGEATADCLTEESAWLPYVQMLECTPSFPHFYKDSDLDLLENPPLKESLEARTRALQLLAAKSRMNEVDVKEAMQIVLGRAFTCDLLTCMLPVGDMLNHTFYPSCEVEAPSVGAESWKLRSKMDLQPGEELSWCYCEDPNHLLLQASGFVMQENPHNRIMARPSDLRKALLSVCNEKSPEDFDKERRKKFIEALPDPEEEGVGLSMFLVGRQPGGIQWNPLWLDLIGFAVTESPDAQHWGKTPEGTKHYFQALEKASWSLFPRNLKDDTESFTEKNEELAAVLRRGYKKLLQEALDGLKTRDVWDQLEKELQAPLDPAAPLPVRAEHTDKETAAEAEEVSDDEWGIHWEKGQDSKQTEEVLDEIQRKAAAAAKQEPGWEKSERPPKQEDDGDWESKAEWDAGEYDTGQDKKKKKETWEPDETWSEWASNSKEALAAESIVRKIRGRSVEQTDIAQFPDETAVQAFKGWVNRRLPEQRMLLAALLWLEATALEVQLVPSDLSAIALGLLSGEGKLEALDAACHAVPHHLMLRKAAAAIPSAKLRKEKSVKAIEDLKKNLSSLLEYAEFEIEEDDLGRLIDEIFIDQPTTVRVMALVHICEYLELLKKLWDDKGDLEACLAKQVSLERGVEVVCRMDLDMACSLADQTLNKDLAHIRKAKIACLNRLGVEWRLAPVEDHLMRLHMLPLERQLQALLGIERDIERKWCILLQQVSKQERSQQLREFLNFDERLRPYLQEEDILPGTKRQPLENESGKRVETTELALVRQGVSEVFKKLKARYRWKPDMSSRQEISKSNWVARLSAVLRLAQEPNCLFADKLLRKMLIEDCTRHLGTEVYSQYQTWSKLEQGDGMLIKRKKLASQEVIMRVRRQYEETTTRPCERLVSRGPSSSLIHQQDWEWRR</sequence>
<dbReference type="SUPFAM" id="SSF82199">
    <property type="entry name" value="SET domain"/>
    <property type="match status" value="1"/>
</dbReference>